<dbReference type="EMBL" id="QKZT01000028">
    <property type="protein sequence ID" value="PZX46911.1"/>
    <property type="molecule type" value="Genomic_DNA"/>
</dbReference>
<accession>A0A2W7QFF1</accession>
<organism evidence="3 4">
    <name type="scientific">Algoriphagus chordae</name>
    <dbReference type="NCBI Taxonomy" id="237019"/>
    <lineage>
        <taxon>Bacteria</taxon>
        <taxon>Pseudomonadati</taxon>
        <taxon>Bacteroidota</taxon>
        <taxon>Cytophagia</taxon>
        <taxon>Cytophagales</taxon>
        <taxon>Cyclobacteriaceae</taxon>
        <taxon>Algoriphagus</taxon>
    </lineage>
</organism>
<feature type="non-terminal residue" evidence="3">
    <location>
        <position position="664"/>
    </location>
</feature>
<dbReference type="Gene3D" id="2.60.40.10">
    <property type="entry name" value="Immunoglobulins"/>
    <property type="match status" value="2"/>
</dbReference>
<dbReference type="Proteomes" id="UP000248882">
    <property type="component" value="Unassembled WGS sequence"/>
</dbReference>
<keyword evidence="1" id="KW-0732">Signal</keyword>
<feature type="domain" description="HYR-like" evidence="2">
    <location>
        <begin position="447"/>
        <end position="501"/>
    </location>
</feature>
<feature type="chain" id="PRO_5016033236" description="HYR-like domain-containing protein" evidence="1">
    <location>
        <begin position="24"/>
        <end position="664"/>
    </location>
</feature>
<reference evidence="3 4" key="1">
    <citation type="submission" date="2018-06" db="EMBL/GenBank/DDBJ databases">
        <title>Genomic Encyclopedia of Archaeal and Bacterial Type Strains, Phase II (KMG-II): from individual species to whole genera.</title>
        <authorList>
            <person name="Goeker M."/>
        </authorList>
    </citation>
    <scope>NUCLEOTIDE SEQUENCE [LARGE SCALE GENOMIC DNA]</scope>
    <source>
        <strain evidence="3 4">DSM 19830</strain>
    </source>
</reference>
<comment type="caution">
    <text evidence="3">The sequence shown here is derived from an EMBL/GenBank/DDBJ whole genome shotgun (WGS) entry which is preliminary data.</text>
</comment>
<dbReference type="AlphaFoldDB" id="A0A2W7QFF1"/>
<protein>
    <recommendedName>
        <fullName evidence="2">HYR-like domain-containing protein</fullName>
    </recommendedName>
</protein>
<dbReference type="Pfam" id="PF23237">
    <property type="entry name" value="HYR_4C"/>
    <property type="match status" value="1"/>
</dbReference>
<dbReference type="InterPro" id="IPR057078">
    <property type="entry name" value="HYR-4C"/>
</dbReference>
<evidence type="ECO:0000313" key="3">
    <source>
        <dbReference type="EMBL" id="PZX46911.1"/>
    </source>
</evidence>
<evidence type="ECO:0000313" key="4">
    <source>
        <dbReference type="Proteomes" id="UP000248882"/>
    </source>
</evidence>
<dbReference type="RefSeq" id="WP_211318450.1">
    <property type="nucleotide sequence ID" value="NZ_QKZT01000028.1"/>
</dbReference>
<evidence type="ECO:0000259" key="2">
    <source>
        <dbReference type="Pfam" id="PF23237"/>
    </source>
</evidence>
<keyword evidence="4" id="KW-1185">Reference proteome</keyword>
<dbReference type="InterPro" id="IPR013783">
    <property type="entry name" value="Ig-like_fold"/>
</dbReference>
<feature type="signal peptide" evidence="1">
    <location>
        <begin position="1"/>
        <end position="23"/>
    </location>
</feature>
<sequence>MKKLYVFLFAIILFTCHRSYLYAQTSNQNQVVQDLVRSIATHIDVESTRVNTSTKPSEAGVGIEIIADDPSYTHDVKIETSVNGLKVSYRNNKPIELTAPVRDLWSITVIPGTNRILPTYGCSTQSPDFNNSQGVYYWEDKDGDGYFVDNIILVCGAPPSGFIKEEDLKGVDCDDTVYHTEQPDPYYYFDEDGDGYPGSWGTFCERPPGGKQYNELKSGVLDCNDNDPTVWQRTTSFIDIDGDGYTNGTVFLCSQGELPEGFTNQSYGEDCDDENPNIFRELELYIDNDGDGYTDGRITMCIGTSIPMGYQLTSLGIDCDDEDPNITRLCCIPIQDLQVREPLFVEGCSIEDLAPSTGFSLSIETQTSISIDSFLQHLELFDRTICGLKSVAYQDWLISNNAGRIRVDRTFYLEEESYLSNYTEEIYIEDNTAPIPNQEELPELFLDCADQFIQPPTANDACDGEITGTRNTEIEYDDPNDFTITWTFMDLFGNQSTQQQHVKVTNTDPPVPYVPTLPEIIAECSFQITEVPKAIDSCGGEINATTDNDQEYFEEGTYTITWTFTDGNGLQTTQEQNVTLIKLDPIPSLPELEVIVTQCSVTDIQAPTATGGCNGEIITGIRDESIIYSEQGEYIIIWTFDDGNGNMTTQEQMVVVEDTEAPIA</sequence>
<gene>
    <name evidence="3" type="ORF">LV85_04135</name>
</gene>
<name>A0A2W7QFF1_9BACT</name>
<proteinExistence type="predicted"/>
<evidence type="ECO:0000256" key="1">
    <source>
        <dbReference type="SAM" id="SignalP"/>
    </source>
</evidence>